<keyword evidence="2" id="KW-1185">Reference proteome</keyword>
<organism evidence="1 2">
    <name type="scientific">Hydnum rufescens UP504</name>
    <dbReference type="NCBI Taxonomy" id="1448309"/>
    <lineage>
        <taxon>Eukaryota</taxon>
        <taxon>Fungi</taxon>
        <taxon>Dikarya</taxon>
        <taxon>Basidiomycota</taxon>
        <taxon>Agaricomycotina</taxon>
        <taxon>Agaricomycetes</taxon>
        <taxon>Cantharellales</taxon>
        <taxon>Hydnaceae</taxon>
        <taxon>Hydnum</taxon>
    </lineage>
</organism>
<evidence type="ECO:0000313" key="1">
    <source>
        <dbReference type="EMBL" id="KAF9506933.1"/>
    </source>
</evidence>
<reference evidence="1" key="1">
    <citation type="journal article" date="2020" name="Nat. Commun.">
        <title>Large-scale genome sequencing of mycorrhizal fungi provides insights into the early evolution of symbiotic traits.</title>
        <authorList>
            <person name="Miyauchi S."/>
            <person name="Kiss E."/>
            <person name="Kuo A."/>
            <person name="Drula E."/>
            <person name="Kohler A."/>
            <person name="Sanchez-Garcia M."/>
            <person name="Morin E."/>
            <person name="Andreopoulos B."/>
            <person name="Barry K.W."/>
            <person name="Bonito G."/>
            <person name="Buee M."/>
            <person name="Carver A."/>
            <person name="Chen C."/>
            <person name="Cichocki N."/>
            <person name="Clum A."/>
            <person name="Culley D."/>
            <person name="Crous P.W."/>
            <person name="Fauchery L."/>
            <person name="Girlanda M."/>
            <person name="Hayes R.D."/>
            <person name="Keri Z."/>
            <person name="LaButti K."/>
            <person name="Lipzen A."/>
            <person name="Lombard V."/>
            <person name="Magnuson J."/>
            <person name="Maillard F."/>
            <person name="Murat C."/>
            <person name="Nolan M."/>
            <person name="Ohm R.A."/>
            <person name="Pangilinan J."/>
            <person name="Pereira M.F."/>
            <person name="Perotto S."/>
            <person name="Peter M."/>
            <person name="Pfister S."/>
            <person name="Riley R."/>
            <person name="Sitrit Y."/>
            <person name="Stielow J.B."/>
            <person name="Szollosi G."/>
            <person name="Zifcakova L."/>
            <person name="Stursova M."/>
            <person name="Spatafora J.W."/>
            <person name="Tedersoo L."/>
            <person name="Vaario L.M."/>
            <person name="Yamada A."/>
            <person name="Yan M."/>
            <person name="Wang P."/>
            <person name="Xu J."/>
            <person name="Bruns T."/>
            <person name="Baldrian P."/>
            <person name="Vilgalys R."/>
            <person name="Dunand C."/>
            <person name="Henrissat B."/>
            <person name="Grigoriev I.V."/>
            <person name="Hibbett D."/>
            <person name="Nagy L.G."/>
            <person name="Martin F.M."/>
        </authorList>
    </citation>
    <scope>NUCLEOTIDE SEQUENCE</scope>
    <source>
        <strain evidence="1">UP504</strain>
    </source>
</reference>
<gene>
    <name evidence="1" type="ORF">BS47DRAFT_1399047</name>
</gene>
<sequence>MSIRLLERWLVGHNIYHNPNDDLESGAWVALIGGLEKAVANDDGNMSVTEKDRLCRLNSPAVDSDLGQKQGILVWANRPRLEPHAFYGLIARWLQILDNIAIADEFGILHAVSGERYRHSYQTFVHEGLTWLEAHEKVLSMNWGDCFRSQKTPKHW</sequence>
<protein>
    <submittedName>
        <fullName evidence="1">Uncharacterized protein</fullName>
    </submittedName>
</protein>
<evidence type="ECO:0000313" key="2">
    <source>
        <dbReference type="Proteomes" id="UP000886523"/>
    </source>
</evidence>
<comment type="caution">
    <text evidence="1">The sequence shown here is derived from an EMBL/GenBank/DDBJ whole genome shotgun (WGS) entry which is preliminary data.</text>
</comment>
<name>A0A9P6DQ28_9AGAM</name>
<accession>A0A9P6DQ28</accession>
<dbReference type="AlphaFoldDB" id="A0A9P6DQ28"/>
<proteinExistence type="predicted"/>
<dbReference type="EMBL" id="MU129094">
    <property type="protein sequence ID" value="KAF9506933.1"/>
    <property type="molecule type" value="Genomic_DNA"/>
</dbReference>
<dbReference type="Proteomes" id="UP000886523">
    <property type="component" value="Unassembled WGS sequence"/>
</dbReference>